<evidence type="ECO:0000256" key="1">
    <source>
        <dbReference type="ARBA" id="ARBA00004202"/>
    </source>
</evidence>
<sequence length="284" mass="31836">MARRPSSLRAPFLKRVWTDMDSLAERQGFPFDLPLVRHGGVDLTLTRPVTILVGENGTGKSTILEAIAEAAGFGKAGGSRDHLAADQITEKYRDRELDDFSEAERATRSAMLARAREDTGLGEVLRFAWLPKVGRGFFFRAETFHRLARFLDETAVWDIAPGLGPQHLKMSHAEGFVDFFSGRFEAALRSGRHHLFIFDEPESALSPQRQIEFMAMLRALEQGGTVQIIIATHAPLLMAYPGADLRRIVRNAIEPCRLEETAHFRFLREFFEDPAGFVSAHLEG</sequence>
<comment type="caution">
    <text evidence="9">The sequence shown here is derived from an EMBL/GenBank/DDBJ whole genome shotgun (WGS) entry which is preliminary data.</text>
</comment>
<dbReference type="Proteomes" id="UP001242480">
    <property type="component" value="Unassembled WGS sequence"/>
</dbReference>
<dbReference type="InterPro" id="IPR003959">
    <property type="entry name" value="ATPase_AAA_core"/>
</dbReference>
<protein>
    <submittedName>
        <fullName evidence="9">ATPase</fullName>
    </submittedName>
</protein>
<keyword evidence="5" id="KW-0408">Iron</keyword>
<organism evidence="9 10">
    <name type="scientific">Labrys wisconsinensis</name>
    <dbReference type="NCBI Taxonomy" id="425677"/>
    <lineage>
        <taxon>Bacteria</taxon>
        <taxon>Pseudomonadati</taxon>
        <taxon>Pseudomonadota</taxon>
        <taxon>Alphaproteobacteria</taxon>
        <taxon>Hyphomicrobiales</taxon>
        <taxon>Xanthobacteraceae</taxon>
        <taxon>Labrys</taxon>
    </lineage>
</organism>
<feature type="domain" description="AAA+ ATPase" evidence="8">
    <location>
        <begin position="46"/>
        <end position="259"/>
    </location>
</feature>
<keyword evidence="3" id="KW-1003">Cell membrane</keyword>
<keyword evidence="6" id="KW-0406">Ion transport</keyword>
<evidence type="ECO:0000259" key="8">
    <source>
        <dbReference type="SMART" id="SM00382"/>
    </source>
</evidence>
<dbReference type="PANTHER" id="PTHR42771:SF2">
    <property type="entry name" value="IRON(3+)-HYDROXAMATE IMPORT ATP-BINDING PROTEIN FHUC"/>
    <property type="match status" value="1"/>
</dbReference>
<dbReference type="InterPro" id="IPR027417">
    <property type="entry name" value="P-loop_NTPase"/>
</dbReference>
<evidence type="ECO:0000256" key="2">
    <source>
        <dbReference type="ARBA" id="ARBA00022448"/>
    </source>
</evidence>
<dbReference type="Gene3D" id="3.40.50.300">
    <property type="entry name" value="P-loop containing nucleotide triphosphate hydrolases"/>
    <property type="match status" value="2"/>
</dbReference>
<reference evidence="9 10" key="1">
    <citation type="submission" date="2023-07" db="EMBL/GenBank/DDBJ databases">
        <title>Genomic Encyclopedia of Type Strains, Phase IV (KMG-IV): sequencing the most valuable type-strain genomes for metagenomic binning, comparative biology and taxonomic classification.</title>
        <authorList>
            <person name="Goeker M."/>
        </authorList>
    </citation>
    <scope>NUCLEOTIDE SEQUENCE [LARGE SCALE GENOMIC DNA]</scope>
    <source>
        <strain evidence="9 10">DSM 19619</strain>
    </source>
</reference>
<dbReference type="Pfam" id="PF13304">
    <property type="entry name" value="AAA_21"/>
    <property type="match status" value="1"/>
</dbReference>
<name>A0ABU0JBE3_9HYPH</name>
<dbReference type="PANTHER" id="PTHR42771">
    <property type="entry name" value="IRON(3+)-HYDROXAMATE IMPORT ATP-BINDING PROTEIN FHUC"/>
    <property type="match status" value="1"/>
</dbReference>
<evidence type="ECO:0000256" key="7">
    <source>
        <dbReference type="ARBA" id="ARBA00023136"/>
    </source>
</evidence>
<keyword evidence="10" id="KW-1185">Reference proteome</keyword>
<dbReference type="SUPFAM" id="SSF52540">
    <property type="entry name" value="P-loop containing nucleoside triphosphate hydrolases"/>
    <property type="match status" value="1"/>
</dbReference>
<evidence type="ECO:0000313" key="10">
    <source>
        <dbReference type="Proteomes" id="UP001242480"/>
    </source>
</evidence>
<dbReference type="InterPro" id="IPR003593">
    <property type="entry name" value="AAA+_ATPase"/>
</dbReference>
<keyword evidence="2" id="KW-0813">Transport</keyword>
<dbReference type="InterPro" id="IPR038729">
    <property type="entry name" value="Rad50/SbcC_AAA"/>
</dbReference>
<comment type="subcellular location">
    <subcellularLocation>
        <location evidence="1">Cell membrane</location>
        <topology evidence="1">Peripheral membrane protein</topology>
    </subcellularLocation>
</comment>
<evidence type="ECO:0000256" key="3">
    <source>
        <dbReference type="ARBA" id="ARBA00022475"/>
    </source>
</evidence>
<evidence type="ECO:0000256" key="4">
    <source>
        <dbReference type="ARBA" id="ARBA00022496"/>
    </source>
</evidence>
<dbReference type="CDD" id="cd00267">
    <property type="entry name" value="ABC_ATPase"/>
    <property type="match status" value="1"/>
</dbReference>
<dbReference type="SMART" id="SM00382">
    <property type="entry name" value="AAA"/>
    <property type="match status" value="1"/>
</dbReference>
<evidence type="ECO:0000313" key="9">
    <source>
        <dbReference type="EMBL" id="MDQ0471593.1"/>
    </source>
</evidence>
<dbReference type="InterPro" id="IPR051535">
    <property type="entry name" value="Siderophore_ABC-ATPase"/>
</dbReference>
<keyword evidence="7" id="KW-0472">Membrane</keyword>
<dbReference type="Pfam" id="PF13476">
    <property type="entry name" value="AAA_23"/>
    <property type="match status" value="1"/>
</dbReference>
<gene>
    <name evidence="9" type="ORF">QO011_004618</name>
</gene>
<dbReference type="RefSeq" id="WP_307277012.1">
    <property type="nucleotide sequence ID" value="NZ_JAUSVX010000009.1"/>
</dbReference>
<dbReference type="EMBL" id="JAUSVX010000009">
    <property type="protein sequence ID" value="MDQ0471593.1"/>
    <property type="molecule type" value="Genomic_DNA"/>
</dbReference>
<evidence type="ECO:0000256" key="6">
    <source>
        <dbReference type="ARBA" id="ARBA00023065"/>
    </source>
</evidence>
<proteinExistence type="predicted"/>
<accession>A0ABU0JBE3</accession>
<keyword evidence="4" id="KW-0410">Iron transport</keyword>
<evidence type="ECO:0000256" key="5">
    <source>
        <dbReference type="ARBA" id="ARBA00023004"/>
    </source>
</evidence>